<organism evidence="2">
    <name type="scientific">Candidatus Nitricoxidivorans perseverans</name>
    <dbReference type="NCBI Taxonomy" id="2975601"/>
    <lineage>
        <taxon>Bacteria</taxon>
        <taxon>Pseudomonadati</taxon>
        <taxon>Pseudomonadota</taxon>
        <taxon>Betaproteobacteria</taxon>
        <taxon>Nitrosomonadales</taxon>
        <taxon>Sterolibacteriaceae</taxon>
        <taxon>Candidatus Nitricoxidivorans</taxon>
    </lineage>
</organism>
<gene>
    <name evidence="2" type="ORF">OHM77_10160</name>
</gene>
<reference evidence="2" key="1">
    <citation type="journal article" date="2023" name="Nat. Microbiol.">
        <title>Enrichment and characterization of a nitric oxide-reducing microbial community in a continuous bioreactor.</title>
        <authorList>
            <person name="Garrido-Amador P."/>
            <person name="Stortenbeker N."/>
            <person name="Wessels H.J.C.T."/>
            <person name="Speth D.R."/>
            <person name="Garcia-Heredia I."/>
            <person name="Kartal B."/>
        </authorList>
    </citation>
    <scope>NUCLEOTIDE SEQUENCE</scope>
    <source>
        <strain evidence="2">MAG1</strain>
    </source>
</reference>
<sequence>MADNIIYLENPKTGQLREAPVGFSWTTLFFGPIPMLFRSHWKWAAIFTILAIITMGLSNIVFAFLINKLCIKDLIGDGFKAKSVRVGTLDQVSLALGFSIPALESAA</sequence>
<accession>A0AA49IY41</accession>
<evidence type="ECO:0008006" key="3">
    <source>
        <dbReference type="Google" id="ProtNLM"/>
    </source>
</evidence>
<keyword evidence="1" id="KW-0472">Membrane</keyword>
<keyword evidence="1" id="KW-1133">Transmembrane helix</keyword>
<name>A0AA49IY41_9PROT</name>
<dbReference type="KEGG" id="npv:OHM77_10160"/>
<proteinExistence type="predicted"/>
<evidence type="ECO:0000256" key="1">
    <source>
        <dbReference type="SAM" id="Phobius"/>
    </source>
</evidence>
<protein>
    <recommendedName>
        <fullName evidence="3">DUF2628 domain-containing protein</fullName>
    </recommendedName>
</protein>
<dbReference type="EMBL" id="CP107246">
    <property type="protein sequence ID" value="WIM05056.1"/>
    <property type="molecule type" value="Genomic_DNA"/>
</dbReference>
<feature type="transmembrane region" description="Helical" evidence="1">
    <location>
        <begin position="21"/>
        <end position="37"/>
    </location>
</feature>
<keyword evidence="1" id="KW-0812">Transmembrane</keyword>
<evidence type="ECO:0000313" key="2">
    <source>
        <dbReference type="EMBL" id="WIM05056.1"/>
    </source>
</evidence>
<feature type="transmembrane region" description="Helical" evidence="1">
    <location>
        <begin position="43"/>
        <end position="66"/>
    </location>
</feature>
<dbReference type="AlphaFoldDB" id="A0AA49IY41"/>
<dbReference type="Proteomes" id="UP001234916">
    <property type="component" value="Chromosome"/>
</dbReference>